<proteinExistence type="predicted"/>
<comment type="caution">
    <text evidence="2">The sequence shown here is derived from an EMBL/GenBank/DDBJ whole genome shotgun (WGS) entry which is preliminary data.</text>
</comment>
<gene>
    <name evidence="2" type="ORF">DFR47_101779</name>
</gene>
<dbReference type="InterPro" id="IPR025874">
    <property type="entry name" value="DZR"/>
</dbReference>
<name>A0A366ECN3_9HYPH</name>
<dbReference type="Proteomes" id="UP000252893">
    <property type="component" value="Unassembled WGS sequence"/>
</dbReference>
<feature type="domain" description="DZANK-type" evidence="1">
    <location>
        <begin position="52"/>
        <end position="96"/>
    </location>
</feature>
<dbReference type="EMBL" id="QNRH01000001">
    <property type="protein sequence ID" value="RBO99168.1"/>
    <property type="molecule type" value="Genomic_DNA"/>
</dbReference>
<keyword evidence="3" id="KW-1185">Reference proteome</keyword>
<reference evidence="2 3" key="1">
    <citation type="submission" date="2018-06" db="EMBL/GenBank/DDBJ databases">
        <title>Genomic Encyclopedia of Type Strains, Phase IV (KMG-IV): sequencing the most valuable type-strain genomes for metagenomic binning, comparative biology and taxonomic classification.</title>
        <authorList>
            <person name="Goeker M."/>
        </authorList>
    </citation>
    <scope>NUCLEOTIDE SEQUENCE [LARGE SCALE GENOMIC DNA]</scope>
    <source>
        <strain evidence="2 3">DSM 25619</strain>
    </source>
</reference>
<evidence type="ECO:0000313" key="2">
    <source>
        <dbReference type="EMBL" id="RBO99168.1"/>
    </source>
</evidence>
<evidence type="ECO:0000259" key="1">
    <source>
        <dbReference type="Pfam" id="PF12773"/>
    </source>
</evidence>
<sequence length="101" mass="10788">MSFIKSFFRGGYNSHSGYGGGHGHGSKHGRNEAFYYGMPQQMELPPAKTQNCPDCRRPQATDARFCNNCGLSLVPAQCSSCNQSMMAGAKFCGNCGQPAAA</sequence>
<evidence type="ECO:0000313" key="3">
    <source>
        <dbReference type="Proteomes" id="UP000252893"/>
    </source>
</evidence>
<dbReference type="RefSeq" id="WP_170137431.1">
    <property type="nucleotide sequence ID" value="NZ_JBHEEG010000005.1"/>
</dbReference>
<accession>A0A366ECN3</accession>
<protein>
    <submittedName>
        <fullName evidence="2">Double zinc ribbon protein</fullName>
    </submittedName>
</protein>
<dbReference type="AlphaFoldDB" id="A0A366ECN3"/>
<dbReference type="Pfam" id="PF12773">
    <property type="entry name" value="DZR"/>
    <property type="match status" value="1"/>
</dbReference>
<organism evidence="2 3">
    <name type="scientific">Pseudochrobactrum asaccharolyticum</name>
    <dbReference type="NCBI Taxonomy" id="354351"/>
    <lineage>
        <taxon>Bacteria</taxon>
        <taxon>Pseudomonadati</taxon>
        <taxon>Pseudomonadota</taxon>
        <taxon>Alphaproteobacteria</taxon>
        <taxon>Hyphomicrobiales</taxon>
        <taxon>Brucellaceae</taxon>
        <taxon>Pseudochrobactrum</taxon>
    </lineage>
</organism>